<keyword evidence="3 6" id="KW-0720">Serine protease</keyword>
<evidence type="ECO:0000256" key="6">
    <source>
        <dbReference type="RuleBase" id="RU363034"/>
    </source>
</evidence>
<dbReference type="GeneID" id="109485455"/>
<evidence type="ECO:0000256" key="5">
    <source>
        <dbReference type="PROSITE-ProRule" id="PRU00059"/>
    </source>
</evidence>
<dbReference type="PRINTS" id="PR00722">
    <property type="entry name" value="CHYMOTRYPSIN"/>
</dbReference>
<evidence type="ECO:0000259" key="9">
    <source>
        <dbReference type="PROSITE" id="PS50240"/>
    </source>
</evidence>
<dbReference type="AlphaFoldDB" id="A0A6P5A543"/>
<keyword evidence="10" id="KW-1185">Reference proteome</keyword>
<dbReference type="FunFam" id="2.60.120.290:FF:000005">
    <property type="entry name" value="Procollagen C-endopeptidase enhancer 1"/>
    <property type="match status" value="1"/>
</dbReference>
<feature type="signal peptide" evidence="7">
    <location>
        <begin position="1"/>
        <end position="20"/>
    </location>
</feature>
<evidence type="ECO:0000256" key="1">
    <source>
        <dbReference type="ARBA" id="ARBA00022670"/>
    </source>
</evidence>
<dbReference type="Proteomes" id="UP000515135">
    <property type="component" value="Unplaced"/>
</dbReference>
<gene>
    <name evidence="11" type="primary">LOC109485455</name>
</gene>
<dbReference type="RefSeq" id="XP_019644618.1">
    <property type="nucleotide sequence ID" value="XM_019789059.1"/>
</dbReference>
<proteinExistence type="predicted"/>
<dbReference type="SUPFAM" id="SSF50494">
    <property type="entry name" value="Trypsin-like serine proteases"/>
    <property type="match status" value="1"/>
</dbReference>
<dbReference type="SUPFAM" id="SSF49854">
    <property type="entry name" value="Spermadhesin, CUB domain"/>
    <property type="match status" value="1"/>
</dbReference>
<evidence type="ECO:0000313" key="10">
    <source>
        <dbReference type="Proteomes" id="UP000515135"/>
    </source>
</evidence>
<keyword evidence="2 6" id="KW-0378">Hydrolase</keyword>
<evidence type="ECO:0000256" key="4">
    <source>
        <dbReference type="ARBA" id="ARBA00023157"/>
    </source>
</evidence>
<feature type="chain" id="PRO_5027729216" evidence="7">
    <location>
        <begin position="21"/>
        <end position="429"/>
    </location>
</feature>
<dbReference type="GO" id="GO:0009566">
    <property type="term" value="P:fertilization"/>
    <property type="evidence" value="ECO:0007669"/>
    <property type="project" value="UniProtKB-ARBA"/>
</dbReference>
<dbReference type="KEGG" id="bbel:109485455"/>
<dbReference type="InterPro" id="IPR001254">
    <property type="entry name" value="Trypsin_dom"/>
</dbReference>
<keyword evidence="4" id="KW-1015">Disulfide bond</keyword>
<feature type="domain" description="CUB" evidence="8">
    <location>
        <begin position="39"/>
        <end position="162"/>
    </location>
</feature>
<dbReference type="InterPro" id="IPR001314">
    <property type="entry name" value="Peptidase_S1A"/>
</dbReference>
<dbReference type="InterPro" id="IPR033116">
    <property type="entry name" value="TRYPSIN_SER"/>
</dbReference>
<dbReference type="PANTHER" id="PTHR24252:SF7">
    <property type="entry name" value="HYALIN"/>
    <property type="match status" value="1"/>
</dbReference>
<keyword evidence="1 6" id="KW-0645">Protease</keyword>
<dbReference type="InterPro" id="IPR043504">
    <property type="entry name" value="Peptidase_S1_PA_chymotrypsin"/>
</dbReference>
<dbReference type="GO" id="GO:0004252">
    <property type="term" value="F:serine-type endopeptidase activity"/>
    <property type="evidence" value="ECO:0007669"/>
    <property type="project" value="InterPro"/>
</dbReference>
<dbReference type="InterPro" id="IPR018114">
    <property type="entry name" value="TRYPSIN_HIS"/>
</dbReference>
<comment type="caution">
    <text evidence="5">Lacks conserved residue(s) required for the propagation of feature annotation.</text>
</comment>
<dbReference type="Pfam" id="PF00089">
    <property type="entry name" value="Trypsin"/>
    <property type="match status" value="1"/>
</dbReference>
<dbReference type="InterPro" id="IPR035914">
    <property type="entry name" value="Sperma_CUB_dom_sf"/>
</dbReference>
<evidence type="ECO:0000256" key="3">
    <source>
        <dbReference type="ARBA" id="ARBA00022825"/>
    </source>
</evidence>
<accession>A0A6P5A543</accession>
<dbReference type="Gene3D" id="2.60.120.290">
    <property type="entry name" value="Spermadhesin, CUB domain"/>
    <property type="match status" value="1"/>
</dbReference>
<evidence type="ECO:0000256" key="7">
    <source>
        <dbReference type="SAM" id="SignalP"/>
    </source>
</evidence>
<sequence>MKCRALHLWFAAASAVLVLSQRRGSPRQAPGVDSGDEECSGVYRGDVGSILSPDWPQVYPNNRYCVYHVTVTPGRTVTLTFNTLDLQDRKKRRGKRKKKKKTGRCTDGLTLYDGGPGSAKKGETCGSTSMDPFTSSGHELVLVFRSDGSVQRNGFNITYTASGCGNPAIPRVQWVVPGSRVVGGTEAEPGSWPWQVSLRPVDDETWHFCGGSIINEEWVVTAAHCVDGDYKPLVVVGEHSRTDPGDDPERAVVATAKTINHPGFVWWTMVNDIALLKLASPLTFSDRVSPVCLSDTSMVTSPTTFCTITGWGTMAEGGDCCPNKLQQADVPIVEDDHCENTYQRLFRQSLGLVPRMRPAKHICAGYTEGGVDSCQGDSGGPLTCQAPDGTYYQAGVVSYGEGCGQEDIPGVYTEVSSVYEWIRQTIEEN</sequence>
<dbReference type="CDD" id="cd00041">
    <property type="entry name" value="CUB"/>
    <property type="match status" value="1"/>
</dbReference>
<evidence type="ECO:0000256" key="2">
    <source>
        <dbReference type="ARBA" id="ARBA00022801"/>
    </source>
</evidence>
<dbReference type="OrthoDB" id="414661at2759"/>
<dbReference type="PROSITE" id="PS50240">
    <property type="entry name" value="TRYPSIN_DOM"/>
    <property type="match status" value="1"/>
</dbReference>
<dbReference type="PANTHER" id="PTHR24252">
    <property type="entry name" value="ACROSIN-RELATED"/>
    <property type="match status" value="1"/>
</dbReference>
<dbReference type="Gene3D" id="2.40.10.10">
    <property type="entry name" value="Trypsin-like serine proteases"/>
    <property type="match status" value="1"/>
</dbReference>
<dbReference type="PROSITE" id="PS00135">
    <property type="entry name" value="TRYPSIN_SER"/>
    <property type="match status" value="1"/>
</dbReference>
<dbReference type="InterPro" id="IPR000859">
    <property type="entry name" value="CUB_dom"/>
</dbReference>
<dbReference type="InterPro" id="IPR009003">
    <property type="entry name" value="Peptidase_S1_PA"/>
</dbReference>
<organism evidence="10 11">
    <name type="scientific">Branchiostoma belcheri</name>
    <name type="common">Amphioxus</name>
    <dbReference type="NCBI Taxonomy" id="7741"/>
    <lineage>
        <taxon>Eukaryota</taxon>
        <taxon>Metazoa</taxon>
        <taxon>Chordata</taxon>
        <taxon>Cephalochordata</taxon>
        <taxon>Leptocardii</taxon>
        <taxon>Amphioxiformes</taxon>
        <taxon>Branchiostomatidae</taxon>
        <taxon>Branchiostoma</taxon>
    </lineage>
</organism>
<dbReference type="FunFam" id="2.40.10.10:FF:000003">
    <property type="entry name" value="Transmembrane serine protease 3"/>
    <property type="match status" value="1"/>
</dbReference>
<dbReference type="GO" id="GO:0006508">
    <property type="term" value="P:proteolysis"/>
    <property type="evidence" value="ECO:0007669"/>
    <property type="project" value="UniProtKB-KW"/>
</dbReference>
<dbReference type="Pfam" id="PF00431">
    <property type="entry name" value="CUB"/>
    <property type="match status" value="1"/>
</dbReference>
<dbReference type="SMART" id="SM00020">
    <property type="entry name" value="Tryp_SPc"/>
    <property type="match status" value="1"/>
</dbReference>
<dbReference type="CDD" id="cd00190">
    <property type="entry name" value="Tryp_SPc"/>
    <property type="match status" value="1"/>
</dbReference>
<keyword evidence="7" id="KW-0732">Signal</keyword>
<dbReference type="SMART" id="SM00042">
    <property type="entry name" value="CUB"/>
    <property type="match status" value="1"/>
</dbReference>
<dbReference type="PROSITE" id="PS00134">
    <property type="entry name" value="TRYPSIN_HIS"/>
    <property type="match status" value="1"/>
</dbReference>
<dbReference type="PROSITE" id="PS01180">
    <property type="entry name" value="CUB"/>
    <property type="match status" value="1"/>
</dbReference>
<feature type="domain" description="Peptidase S1" evidence="9">
    <location>
        <begin position="181"/>
        <end position="427"/>
    </location>
</feature>
<evidence type="ECO:0000259" key="8">
    <source>
        <dbReference type="PROSITE" id="PS01180"/>
    </source>
</evidence>
<name>A0A6P5A543_BRABE</name>
<evidence type="ECO:0000313" key="11">
    <source>
        <dbReference type="RefSeq" id="XP_019644618.1"/>
    </source>
</evidence>
<reference evidence="11" key="1">
    <citation type="submission" date="2025-08" db="UniProtKB">
        <authorList>
            <consortium name="RefSeq"/>
        </authorList>
    </citation>
    <scope>IDENTIFICATION</scope>
    <source>
        <tissue evidence="11">Gonad</tissue>
    </source>
</reference>
<protein>
    <submittedName>
        <fullName evidence="11">Chymotrypsinogen B-like</fullName>
    </submittedName>
</protein>